<evidence type="ECO:0000256" key="1">
    <source>
        <dbReference type="SAM" id="Phobius"/>
    </source>
</evidence>
<name>A0A4R4RY70_9ACTN</name>
<dbReference type="AlphaFoldDB" id="A0A4R4RY70"/>
<proteinExistence type="predicted"/>
<dbReference type="EMBL" id="SMKL01000008">
    <property type="protein sequence ID" value="TDC53613.1"/>
    <property type="molecule type" value="Genomic_DNA"/>
</dbReference>
<reference evidence="3 4" key="1">
    <citation type="submission" date="2019-02" db="EMBL/GenBank/DDBJ databases">
        <title>Draft genome sequences of novel Actinobacteria.</title>
        <authorList>
            <person name="Sahin N."/>
            <person name="Ay H."/>
            <person name="Saygin H."/>
        </authorList>
    </citation>
    <scope>NUCLEOTIDE SEQUENCE [LARGE SCALE GENOMIC DNA]</scope>
    <source>
        <strain evidence="3 4">KC603</strain>
    </source>
</reference>
<organism evidence="3 4">
    <name type="scientific">Jiangella ureilytica</name>
    <dbReference type="NCBI Taxonomy" id="2530374"/>
    <lineage>
        <taxon>Bacteria</taxon>
        <taxon>Bacillati</taxon>
        <taxon>Actinomycetota</taxon>
        <taxon>Actinomycetes</taxon>
        <taxon>Jiangellales</taxon>
        <taxon>Jiangellaceae</taxon>
        <taxon>Jiangella</taxon>
    </lineage>
</organism>
<evidence type="ECO:0008006" key="5">
    <source>
        <dbReference type="Google" id="ProtNLM"/>
    </source>
</evidence>
<gene>
    <name evidence="3" type="ORF">E1212_05440</name>
</gene>
<keyword evidence="1" id="KW-0812">Transmembrane</keyword>
<feature type="transmembrane region" description="Helical" evidence="1">
    <location>
        <begin position="104"/>
        <end position="133"/>
    </location>
</feature>
<keyword evidence="4" id="KW-1185">Reference proteome</keyword>
<feature type="signal peptide" evidence="2">
    <location>
        <begin position="1"/>
        <end position="30"/>
    </location>
</feature>
<evidence type="ECO:0000313" key="3">
    <source>
        <dbReference type="EMBL" id="TDC53613.1"/>
    </source>
</evidence>
<feature type="transmembrane region" description="Helical" evidence="1">
    <location>
        <begin position="40"/>
        <end position="57"/>
    </location>
</feature>
<feature type="transmembrane region" description="Helical" evidence="1">
    <location>
        <begin position="64"/>
        <end position="84"/>
    </location>
</feature>
<dbReference type="RefSeq" id="WP_131980121.1">
    <property type="nucleotide sequence ID" value="NZ_SMKL01000008.1"/>
</dbReference>
<evidence type="ECO:0000256" key="2">
    <source>
        <dbReference type="SAM" id="SignalP"/>
    </source>
</evidence>
<feature type="chain" id="PRO_5020720786" description="MFS transporter" evidence="2">
    <location>
        <begin position="31"/>
        <end position="183"/>
    </location>
</feature>
<evidence type="ECO:0000313" key="4">
    <source>
        <dbReference type="Proteomes" id="UP000295621"/>
    </source>
</evidence>
<keyword evidence="2" id="KW-0732">Signal</keyword>
<sequence length="183" mass="18726">MSGLGRGRARVARGLVMSVACLLLPTVAHAAAGGDVTTEPGFLAVALLLCVACVALADRRRSVAEIAAMLVFTQPVLHVLLTFHGHHEAPMSAVPSPGMVLAHVLSAAAMTLLLAGAENVAWSLAALSATVLLTRVRELLASPVLVAGPVRVPDGARVTSTPHGVLLVRSTPWRGPPALPVLG</sequence>
<comment type="caution">
    <text evidence="3">The sequence shown here is derived from an EMBL/GenBank/DDBJ whole genome shotgun (WGS) entry which is preliminary data.</text>
</comment>
<dbReference type="OrthoDB" id="5193355at2"/>
<accession>A0A4R4RY70</accession>
<keyword evidence="1" id="KW-1133">Transmembrane helix</keyword>
<keyword evidence="1" id="KW-0472">Membrane</keyword>
<dbReference type="Proteomes" id="UP000295621">
    <property type="component" value="Unassembled WGS sequence"/>
</dbReference>
<protein>
    <recommendedName>
        <fullName evidence="5">MFS transporter</fullName>
    </recommendedName>
</protein>